<feature type="region of interest" description="Disordered" evidence="1">
    <location>
        <begin position="565"/>
        <end position="608"/>
    </location>
</feature>
<feature type="chain" id="PRO_5042222720" evidence="2">
    <location>
        <begin position="22"/>
        <end position="791"/>
    </location>
</feature>
<feature type="compositionally biased region" description="Low complexity" evidence="1">
    <location>
        <begin position="87"/>
        <end position="97"/>
    </location>
</feature>
<feature type="region of interest" description="Disordered" evidence="1">
    <location>
        <begin position="87"/>
        <end position="134"/>
    </location>
</feature>
<keyword evidence="4" id="KW-1185">Reference proteome</keyword>
<sequence length="791" mass="91448">MRLYGSLCVLCFFCLIRANVAEYENHSFSGTRNVERTSVSRSIGDLNNNGLNIVDKFRDKRALGLILSGLAQVFGYTVTPIQIASLPNPNPKLNSSPTDNNTGATGNNQSSSMPPTQSSTLPSKMTLMSTTTPALARQRETIRFTGVVNFGNRSDLLGHLQQYESIFHGGGTTTAAPSPMSSSSSSSSTSSSFSSSSSSTLAPSSTMSMLNLRDPLKYKPPLLSPFLVKIPLPVAPNLPPPMSPATEMINYSYIPTPRWKEQETVYRKNEDVENYSVENTDIQSEKEIGTPESKFQHNLYVDEPYWKKLHEDRISQLERQQQEKSTARLKEQEEDYSYEKEDNSEDENTDERSKNREKESNDREREQSESFKEEKGECGDENKKEEEDENSQERYKDLNEHRDYPRKRPTNEKEEDKGIEGYKDYDEDDSYRNYERHEDSKESDPRVYDNNYTNVKHDQPLPISDYYERYKSPQQLRDSYGEILNNQGLIDGRIANYFDKIKNQQNGVHTSERIPEFVGQSEERYEERLELKKNKENDEDPYKRIRDEYAIPFIETRYEEYNIKDDGRTEREHKGETENRKYVNDNNRYDSNLNKKNRIPNNDSTTFIDNTMQVDSNELRSKKTSKFRNNVSPAKNKPFEDFAFVKHTPYILPFRYVFGPEKLEEARMRRFNSLKSKKDNDSSSTADAERLAAKPKAKDLTPKIGLPERLMARKLHEGEQKEFQIWPAPFNFVFDSTEQTNVIVPSNMKENSNEKVYRTTNVPTSTVIYKRNVNSAGYFVPSIPVHYTIYQ</sequence>
<name>A0AAD9VUU6_9HYME</name>
<feature type="compositionally biased region" description="Basic and acidic residues" evidence="1">
    <location>
        <begin position="409"/>
        <end position="447"/>
    </location>
</feature>
<evidence type="ECO:0000256" key="2">
    <source>
        <dbReference type="SAM" id="SignalP"/>
    </source>
</evidence>
<evidence type="ECO:0000313" key="4">
    <source>
        <dbReference type="Proteomes" id="UP001258017"/>
    </source>
</evidence>
<feature type="compositionally biased region" description="Basic and acidic residues" evidence="1">
    <location>
        <begin position="317"/>
        <end position="341"/>
    </location>
</feature>
<dbReference type="AlphaFoldDB" id="A0AAD9VUU6"/>
<protein>
    <submittedName>
        <fullName evidence="3">Uncharacterized protein</fullName>
    </submittedName>
</protein>
<feature type="region of interest" description="Disordered" evidence="1">
    <location>
        <begin position="317"/>
        <end position="460"/>
    </location>
</feature>
<keyword evidence="2" id="KW-0732">Signal</keyword>
<reference evidence="3" key="1">
    <citation type="submission" date="2021-08" db="EMBL/GenBank/DDBJ databases">
        <authorList>
            <person name="Misof B."/>
            <person name="Oliver O."/>
            <person name="Podsiadlowski L."/>
            <person name="Donath A."/>
            <person name="Peters R."/>
            <person name="Mayer C."/>
            <person name="Rust J."/>
            <person name="Gunkel S."/>
            <person name="Lesny P."/>
            <person name="Martin S."/>
            <person name="Oeyen J.P."/>
            <person name="Petersen M."/>
            <person name="Panagiotis P."/>
            <person name="Wilbrandt J."/>
            <person name="Tanja T."/>
        </authorList>
    </citation>
    <scope>NUCLEOTIDE SEQUENCE</scope>
    <source>
        <strain evidence="3">GBR_01_08_01A</strain>
        <tissue evidence="3">Thorax + abdomen</tissue>
    </source>
</reference>
<accession>A0AAD9VUU6</accession>
<feature type="compositionally biased region" description="Basic and acidic residues" evidence="1">
    <location>
        <begin position="565"/>
        <end position="583"/>
    </location>
</feature>
<dbReference type="Proteomes" id="UP001258017">
    <property type="component" value="Unassembled WGS sequence"/>
</dbReference>
<feature type="compositionally biased region" description="Low complexity" evidence="1">
    <location>
        <begin position="109"/>
        <end position="123"/>
    </location>
</feature>
<feature type="region of interest" description="Disordered" evidence="1">
    <location>
        <begin position="168"/>
        <end position="205"/>
    </location>
</feature>
<evidence type="ECO:0000256" key="1">
    <source>
        <dbReference type="SAM" id="MobiDB-lite"/>
    </source>
</evidence>
<proteinExistence type="predicted"/>
<evidence type="ECO:0000313" key="3">
    <source>
        <dbReference type="EMBL" id="KAK2586952.1"/>
    </source>
</evidence>
<feature type="compositionally biased region" description="Basic and acidic residues" evidence="1">
    <location>
        <begin position="350"/>
        <end position="403"/>
    </location>
</feature>
<feature type="compositionally biased region" description="Basic and acidic residues" evidence="1">
    <location>
        <begin position="676"/>
        <end position="699"/>
    </location>
</feature>
<feature type="compositionally biased region" description="Polar residues" evidence="1">
    <location>
        <begin position="98"/>
        <end position="108"/>
    </location>
</feature>
<feature type="region of interest" description="Disordered" evidence="1">
    <location>
        <begin position="673"/>
        <end position="699"/>
    </location>
</feature>
<comment type="caution">
    <text evidence="3">The sequence shown here is derived from an EMBL/GenBank/DDBJ whole genome shotgun (WGS) entry which is preliminary data.</text>
</comment>
<dbReference type="EMBL" id="JAIFRP010000010">
    <property type="protein sequence ID" value="KAK2586952.1"/>
    <property type="molecule type" value="Genomic_DNA"/>
</dbReference>
<feature type="compositionally biased region" description="Polar residues" evidence="1">
    <location>
        <begin position="584"/>
        <end position="608"/>
    </location>
</feature>
<feature type="signal peptide" evidence="2">
    <location>
        <begin position="1"/>
        <end position="21"/>
    </location>
</feature>
<gene>
    <name evidence="3" type="ORF">KPH14_009878</name>
</gene>
<organism evidence="3 4">
    <name type="scientific">Odynerus spinipes</name>
    <dbReference type="NCBI Taxonomy" id="1348599"/>
    <lineage>
        <taxon>Eukaryota</taxon>
        <taxon>Metazoa</taxon>
        <taxon>Ecdysozoa</taxon>
        <taxon>Arthropoda</taxon>
        <taxon>Hexapoda</taxon>
        <taxon>Insecta</taxon>
        <taxon>Pterygota</taxon>
        <taxon>Neoptera</taxon>
        <taxon>Endopterygota</taxon>
        <taxon>Hymenoptera</taxon>
        <taxon>Apocrita</taxon>
        <taxon>Aculeata</taxon>
        <taxon>Vespoidea</taxon>
        <taxon>Vespidae</taxon>
        <taxon>Eumeninae</taxon>
        <taxon>Odynerus</taxon>
    </lineage>
</organism>
<feature type="compositionally biased region" description="Low complexity" evidence="1">
    <location>
        <begin position="173"/>
        <end position="205"/>
    </location>
</feature>
<reference evidence="3" key="2">
    <citation type="journal article" date="2023" name="Commun. Biol.">
        <title>Intrasexual cuticular hydrocarbon dimorphism in a wasp sheds light on hydrocarbon biosynthesis genes in Hymenoptera.</title>
        <authorList>
            <person name="Moris V.C."/>
            <person name="Podsiadlowski L."/>
            <person name="Martin S."/>
            <person name="Oeyen J.P."/>
            <person name="Donath A."/>
            <person name="Petersen M."/>
            <person name="Wilbrandt J."/>
            <person name="Misof B."/>
            <person name="Liedtke D."/>
            <person name="Thamm M."/>
            <person name="Scheiner R."/>
            <person name="Schmitt T."/>
            <person name="Niehuis O."/>
        </authorList>
    </citation>
    <scope>NUCLEOTIDE SEQUENCE</scope>
    <source>
        <strain evidence="3">GBR_01_08_01A</strain>
    </source>
</reference>